<dbReference type="Gene3D" id="3.60.15.10">
    <property type="entry name" value="Ribonuclease Z/Hydroxyacylglutathione hydrolase-like"/>
    <property type="match status" value="1"/>
</dbReference>
<dbReference type="EMBL" id="JAVREU010000001">
    <property type="protein sequence ID" value="MDT0386054.1"/>
    <property type="molecule type" value="Genomic_DNA"/>
</dbReference>
<dbReference type="SUPFAM" id="SSF56281">
    <property type="entry name" value="Metallo-hydrolase/oxidoreductase"/>
    <property type="match status" value="1"/>
</dbReference>
<sequence>MRVGQSDTDPSSVLHVPGLDAVVGGDVAYNGIHMWLAQTDSRARERWLGALDTLAALRPARLVAGHQPPGADKGDAAGIIDASRRYLTDFEAAVRVGGSAGDVVRAMNAAHGGRGNPYTLRVSAAAQFAPTA</sequence>
<evidence type="ECO:0000313" key="2">
    <source>
        <dbReference type="Proteomes" id="UP001183586"/>
    </source>
</evidence>
<gene>
    <name evidence="1" type="ORF">RM641_01290</name>
</gene>
<accession>A0ABU2P4Q7</accession>
<name>A0ABU2P4Q7_9ACTN</name>
<proteinExistence type="predicted"/>
<reference evidence="2" key="1">
    <citation type="submission" date="2023-07" db="EMBL/GenBank/DDBJ databases">
        <title>30 novel species of actinomycetes from the DSMZ collection.</title>
        <authorList>
            <person name="Nouioui I."/>
        </authorList>
    </citation>
    <scope>NUCLEOTIDE SEQUENCE [LARGE SCALE GENOMIC DNA]</scope>
    <source>
        <strain evidence="2">DSM 41921</strain>
    </source>
</reference>
<evidence type="ECO:0008006" key="3">
    <source>
        <dbReference type="Google" id="ProtNLM"/>
    </source>
</evidence>
<evidence type="ECO:0000313" key="1">
    <source>
        <dbReference type="EMBL" id="MDT0386054.1"/>
    </source>
</evidence>
<dbReference type="Proteomes" id="UP001183586">
    <property type="component" value="Unassembled WGS sequence"/>
</dbReference>
<dbReference type="InterPro" id="IPR036866">
    <property type="entry name" value="RibonucZ/Hydroxyglut_hydro"/>
</dbReference>
<protein>
    <recommendedName>
        <fullName evidence="3">MBL fold metallo-hydrolase</fullName>
    </recommendedName>
</protein>
<keyword evidence="2" id="KW-1185">Reference proteome</keyword>
<dbReference type="RefSeq" id="WP_311678247.1">
    <property type="nucleotide sequence ID" value="NZ_JAVREU010000001.1"/>
</dbReference>
<comment type="caution">
    <text evidence="1">The sequence shown here is derived from an EMBL/GenBank/DDBJ whole genome shotgun (WGS) entry which is preliminary data.</text>
</comment>
<organism evidence="1 2">
    <name type="scientific">Streptomyces dubilierae</name>
    <dbReference type="NCBI Taxonomy" id="3075533"/>
    <lineage>
        <taxon>Bacteria</taxon>
        <taxon>Bacillati</taxon>
        <taxon>Actinomycetota</taxon>
        <taxon>Actinomycetes</taxon>
        <taxon>Kitasatosporales</taxon>
        <taxon>Streptomycetaceae</taxon>
        <taxon>Streptomyces</taxon>
    </lineage>
</organism>